<gene>
    <name evidence="13" type="ORF">K490DRAFT_63594</name>
</gene>
<name>A0A6A5YCQ8_9PEZI</name>
<dbReference type="GO" id="GO:0005789">
    <property type="term" value="C:endoplasmic reticulum membrane"/>
    <property type="evidence" value="ECO:0007669"/>
    <property type="project" value="UniProtKB-SubCell"/>
</dbReference>
<keyword evidence="14" id="KW-1185">Reference proteome</keyword>
<dbReference type="UniPathway" id="UPA00196"/>
<dbReference type="Pfam" id="PF04188">
    <property type="entry name" value="Mannosyl_trans2"/>
    <property type="match status" value="1"/>
</dbReference>
<reference evidence="13" key="1">
    <citation type="journal article" date="2020" name="Stud. Mycol.">
        <title>101 Dothideomycetes genomes: a test case for predicting lifestyles and emergence of pathogens.</title>
        <authorList>
            <person name="Haridas S."/>
            <person name="Albert R."/>
            <person name="Binder M."/>
            <person name="Bloem J."/>
            <person name="Labutti K."/>
            <person name="Salamov A."/>
            <person name="Andreopoulos B."/>
            <person name="Baker S."/>
            <person name="Barry K."/>
            <person name="Bills G."/>
            <person name="Bluhm B."/>
            <person name="Cannon C."/>
            <person name="Castanera R."/>
            <person name="Culley D."/>
            <person name="Daum C."/>
            <person name="Ezra D."/>
            <person name="Gonzalez J."/>
            <person name="Henrissat B."/>
            <person name="Kuo A."/>
            <person name="Liang C."/>
            <person name="Lipzen A."/>
            <person name="Lutzoni F."/>
            <person name="Magnuson J."/>
            <person name="Mondo S."/>
            <person name="Nolan M."/>
            <person name="Ohm R."/>
            <person name="Pangilinan J."/>
            <person name="Park H.-J."/>
            <person name="Ramirez L."/>
            <person name="Alfaro M."/>
            <person name="Sun H."/>
            <person name="Tritt A."/>
            <person name="Yoshinaga Y."/>
            <person name="Zwiers L.-H."/>
            <person name="Turgeon B."/>
            <person name="Goodwin S."/>
            <person name="Spatafora J."/>
            <person name="Crous P."/>
            <person name="Grigoriev I."/>
        </authorList>
    </citation>
    <scope>NUCLEOTIDE SEQUENCE</scope>
    <source>
        <strain evidence="13">CBS 121410</strain>
    </source>
</reference>
<evidence type="ECO:0000256" key="1">
    <source>
        <dbReference type="ARBA" id="ARBA00004477"/>
    </source>
</evidence>
<sequence length="445" mass="47885">MASTPYRRSLNHPLITLLLISALWKGLLLILAFLSPGPGYDTSTTLILDSDASAITRLAAKLTRWDAIYFVNTAERGHVYEQEWAFSWALSKVMASLAKLFPFSGLGVPHVWAGIAVANISHALSVLVLYALVALLLPEGGQKRTALVTALLHLFSPAGLFLSAPYGESLFSLLNFLGMLLYVKACNFGHDIPAFKTSVAHFVYMNCAGLCFAFATLIRSNGLLSGLIFAFDALAAVPLLLNRSTIARGLQLGFGAACAGAILATGFVVPQFLAHAEYCGGTEPRPWCTRIPPSIYTFVQEHYWNVGFLRYWTASNAPLFLLAIPTIYFLISSAVTTLSASDAAVVKSAEKDQRPPVTQHVLKRLALPQLALAVLTLLNFHVQIINRISSGYPLWYLAIAAGLTGDASLARLAVASPKASARVARVAITFAMVQGALYASFLPPA</sequence>
<feature type="transmembrane region" description="Helical" evidence="12">
    <location>
        <begin position="361"/>
        <end position="382"/>
    </location>
</feature>
<dbReference type="GO" id="GO:0000009">
    <property type="term" value="F:alpha-1,6-mannosyltransferase activity"/>
    <property type="evidence" value="ECO:0007669"/>
    <property type="project" value="InterPro"/>
</dbReference>
<comment type="pathway">
    <text evidence="2 12">Glycolipid biosynthesis; glycosylphosphatidylinositol-anchor biosynthesis.</text>
</comment>
<evidence type="ECO:0000256" key="12">
    <source>
        <dbReference type="RuleBase" id="RU363112"/>
    </source>
</evidence>
<dbReference type="GO" id="GO:0006506">
    <property type="term" value="P:GPI anchor biosynthetic process"/>
    <property type="evidence" value="ECO:0007669"/>
    <property type="project" value="UniProtKB-UniPathway"/>
</dbReference>
<evidence type="ECO:0000256" key="9">
    <source>
        <dbReference type="ARBA" id="ARBA00022824"/>
    </source>
</evidence>
<keyword evidence="5 12" id="KW-0337">GPI-anchor biosynthesis</keyword>
<dbReference type="PANTHER" id="PTHR12468">
    <property type="entry name" value="GPI MANNOSYLTRANSFERASE 2"/>
    <property type="match status" value="1"/>
</dbReference>
<evidence type="ECO:0000256" key="6">
    <source>
        <dbReference type="ARBA" id="ARBA00022676"/>
    </source>
</evidence>
<dbReference type="AlphaFoldDB" id="A0A6A5YCQ8"/>
<evidence type="ECO:0000256" key="7">
    <source>
        <dbReference type="ARBA" id="ARBA00022679"/>
    </source>
</evidence>
<evidence type="ECO:0000313" key="13">
    <source>
        <dbReference type="EMBL" id="KAF2089459.1"/>
    </source>
</evidence>
<dbReference type="PANTHER" id="PTHR12468:SF2">
    <property type="entry name" value="GPI MANNOSYLTRANSFERASE 2"/>
    <property type="match status" value="1"/>
</dbReference>
<evidence type="ECO:0000256" key="10">
    <source>
        <dbReference type="ARBA" id="ARBA00022989"/>
    </source>
</evidence>
<feature type="transmembrane region" description="Helical" evidence="12">
    <location>
        <begin position="224"/>
        <end position="241"/>
    </location>
</feature>
<keyword evidence="11 12" id="KW-0472">Membrane</keyword>
<dbReference type="EC" id="2.4.1.-" evidence="12"/>
<feature type="transmembrane region" description="Helical" evidence="12">
    <location>
        <begin position="319"/>
        <end position="340"/>
    </location>
</feature>
<feature type="transmembrane region" description="Helical" evidence="12">
    <location>
        <begin position="12"/>
        <end position="34"/>
    </location>
</feature>
<dbReference type="OrthoDB" id="10252502at2759"/>
<evidence type="ECO:0000256" key="8">
    <source>
        <dbReference type="ARBA" id="ARBA00022692"/>
    </source>
</evidence>
<comment type="similarity">
    <text evidence="3 12">Belongs to the PIGV family.</text>
</comment>
<feature type="transmembrane region" description="Helical" evidence="12">
    <location>
        <begin position="253"/>
        <end position="273"/>
    </location>
</feature>
<feature type="transmembrane region" description="Helical" evidence="12">
    <location>
        <begin position="111"/>
        <end position="133"/>
    </location>
</feature>
<proteinExistence type="inferred from homology"/>
<evidence type="ECO:0000256" key="4">
    <source>
        <dbReference type="ARBA" id="ARBA00013795"/>
    </source>
</evidence>
<feature type="transmembrane region" description="Helical" evidence="12">
    <location>
        <begin position="145"/>
        <end position="164"/>
    </location>
</feature>
<comment type="function">
    <text evidence="12">Mannosyltransferase involved in glycosylphosphatidylinositol-anchor biosynthesis.</text>
</comment>
<dbReference type="Proteomes" id="UP000799776">
    <property type="component" value="Unassembled WGS sequence"/>
</dbReference>
<evidence type="ECO:0000256" key="2">
    <source>
        <dbReference type="ARBA" id="ARBA00004687"/>
    </source>
</evidence>
<keyword evidence="6 12" id="KW-0328">Glycosyltransferase</keyword>
<evidence type="ECO:0000256" key="11">
    <source>
        <dbReference type="ARBA" id="ARBA00023136"/>
    </source>
</evidence>
<comment type="subcellular location">
    <subcellularLocation>
        <location evidence="1 12">Endoplasmic reticulum membrane</location>
        <topology evidence="1 12">Multi-pass membrane protein</topology>
    </subcellularLocation>
</comment>
<evidence type="ECO:0000256" key="5">
    <source>
        <dbReference type="ARBA" id="ARBA00022502"/>
    </source>
</evidence>
<keyword evidence="10 12" id="KW-1133">Transmembrane helix</keyword>
<dbReference type="GO" id="GO:0031501">
    <property type="term" value="C:mannosyltransferase complex"/>
    <property type="evidence" value="ECO:0007669"/>
    <property type="project" value="TreeGrafter"/>
</dbReference>
<dbReference type="InterPro" id="IPR007315">
    <property type="entry name" value="PIG-V/Gpi18"/>
</dbReference>
<feature type="transmembrane region" description="Helical" evidence="12">
    <location>
        <begin position="394"/>
        <end position="414"/>
    </location>
</feature>
<feature type="transmembrane region" description="Helical" evidence="12">
    <location>
        <begin position="170"/>
        <end position="187"/>
    </location>
</feature>
<evidence type="ECO:0000256" key="3">
    <source>
        <dbReference type="ARBA" id="ARBA00008698"/>
    </source>
</evidence>
<keyword evidence="7 12" id="KW-0808">Transferase</keyword>
<dbReference type="GO" id="GO:0004376">
    <property type="term" value="F:GPI mannosyltransferase activity"/>
    <property type="evidence" value="ECO:0007669"/>
    <property type="project" value="InterPro"/>
</dbReference>
<accession>A0A6A5YCQ8</accession>
<keyword evidence="8 12" id="KW-0812">Transmembrane</keyword>
<evidence type="ECO:0000313" key="14">
    <source>
        <dbReference type="Proteomes" id="UP000799776"/>
    </source>
</evidence>
<protein>
    <recommendedName>
        <fullName evidence="4 12">GPI mannosyltransferase 2</fullName>
        <ecNumber evidence="12">2.4.1.-</ecNumber>
    </recommendedName>
</protein>
<comment type="caution">
    <text evidence="12">Lacks conserved residue(s) required for the propagation of feature annotation.</text>
</comment>
<feature type="transmembrane region" description="Helical" evidence="12">
    <location>
        <begin position="199"/>
        <end position="218"/>
    </location>
</feature>
<dbReference type="EMBL" id="ML978714">
    <property type="protein sequence ID" value="KAF2089459.1"/>
    <property type="molecule type" value="Genomic_DNA"/>
</dbReference>
<keyword evidence="9 12" id="KW-0256">Endoplasmic reticulum</keyword>
<feature type="transmembrane region" description="Helical" evidence="12">
    <location>
        <begin position="426"/>
        <end position="443"/>
    </location>
</feature>
<organism evidence="13 14">
    <name type="scientific">Saccharata proteae CBS 121410</name>
    <dbReference type="NCBI Taxonomy" id="1314787"/>
    <lineage>
        <taxon>Eukaryota</taxon>
        <taxon>Fungi</taxon>
        <taxon>Dikarya</taxon>
        <taxon>Ascomycota</taxon>
        <taxon>Pezizomycotina</taxon>
        <taxon>Dothideomycetes</taxon>
        <taxon>Dothideomycetes incertae sedis</taxon>
        <taxon>Botryosphaeriales</taxon>
        <taxon>Saccharataceae</taxon>
        <taxon>Saccharata</taxon>
    </lineage>
</organism>